<dbReference type="SMART" id="SM00471">
    <property type="entry name" value="HDc"/>
    <property type="match status" value="1"/>
</dbReference>
<evidence type="ECO:0000313" key="6">
    <source>
        <dbReference type="Proteomes" id="UP000325333"/>
    </source>
</evidence>
<dbReference type="PANTHER" id="PTHR45228">
    <property type="entry name" value="CYCLIC DI-GMP PHOSPHODIESTERASE TM_0186-RELATED"/>
    <property type="match status" value="1"/>
</dbReference>
<dbReference type="InterPro" id="IPR011006">
    <property type="entry name" value="CheY-like_superfamily"/>
</dbReference>
<dbReference type="FunFam" id="1.10.3210.10:FF:000018">
    <property type="entry name" value="Two-component system response regulator"/>
    <property type="match status" value="1"/>
</dbReference>
<dbReference type="Pfam" id="PF00072">
    <property type="entry name" value="Response_reg"/>
    <property type="match status" value="1"/>
</dbReference>
<dbReference type="EMBL" id="VEWN01000002">
    <property type="protein sequence ID" value="KAA1057315.1"/>
    <property type="molecule type" value="Genomic_DNA"/>
</dbReference>
<dbReference type="CDD" id="cd00077">
    <property type="entry name" value="HDc"/>
    <property type="match status" value="1"/>
</dbReference>
<keyword evidence="2" id="KW-0597">Phosphoprotein</keyword>
<dbReference type="GO" id="GO:0009214">
    <property type="term" value="P:cyclic nucleotide catabolic process"/>
    <property type="evidence" value="ECO:0007669"/>
    <property type="project" value="UniProtKB-ARBA"/>
</dbReference>
<name>A0A5B0KZ69_9PROT</name>
<evidence type="ECO:0000259" key="4">
    <source>
        <dbReference type="PROSITE" id="PS51832"/>
    </source>
</evidence>
<sequence length="367" mass="40469">MIPKMAVWVGRKMQVVIVDDDPSTLFITSAVIRRIDDAEPIGMGSPLEALDWLAVNTPDLILIDHVMPDLDGMDVLERIRAQRHLADIPVVMITADTSVKLRVAALESGCTDFLTKPIIVPELLARAQNLLRLRLGQRMMRDQAAVLRSRVEEATAQLRQQAQELVARLARAAEYRDPETGLHIERMASYSRVIAEGFGMDPDDCARLAEAAPMHDIGKIGIPDAILLKPGRLTESEMRVMREHPAIGHAMLQGSEHPLICEAAEIALGHHEKYDGTGYPKGLRGEEIPLACRIVAIADVFDALTTARPYKKPWPLDTAKAYIVEHSGSHFDPACVDAFLRVWASILAIHDAHPNPDFTGTDGAAFR</sequence>
<dbReference type="InterPro" id="IPR003607">
    <property type="entry name" value="HD/PDEase_dom"/>
</dbReference>
<evidence type="ECO:0000259" key="3">
    <source>
        <dbReference type="PROSITE" id="PS50110"/>
    </source>
</evidence>
<dbReference type="GO" id="GO:0000160">
    <property type="term" value="P:phosphorelay signal transduction system"/>
    <property type="evidence" value="ECO:0007669"/>
    <property type="project" value="InterPro"/>
</dbReference>
<dbReference type="GO" id="GO:0004112">
    <property type="term" value="F:cyclic-nucleotide phosphodiesterase activity"/>
    <property type="evidence" value="ECO:0007669"/>
    <property type="project" value="UniProtKB-ARBA"/>
</dbReference>
<dbReference type="InterPro" id="IPR052020">
    <property type="entry name" value="Cyclic_di-GMP/3'3'-cGAMP_PDE"/>
</dbReference>
<evidence type="ECO:0000256" key="2">
    <source>
        <dbReference type="PROSITE-ProRule" id="PRU00169"/>
    </source>
</evidence>
<comment type="caution">
    <text evidence="5">The sequence shown here is derived from an EMBL/GenBank/DDBJ whole genome shotgun (WGS) entry which is preliminary data.</text>
</comment>
<dbReference type="Gene3D" id="1.10.3210.10">
    <property type="entry name" value="Hypothetical protein af1432"/>
    <property type="match status" value="1"/>
</dbReference>
<dbReference type="CDD" id="cd17551">
    <property type="entry name" value="REC_RpfG-like"/>
    <property type="match status" value="1"/>
</dbReference>
<evidence type="ECO:0000313" key="5">
    <source>
        <dbReference type="EMBL" id="KAA1057315.1"/>
    </source>
</evidence>
<dbReference type="Pfam" id="PF13487">
    <property type="entry name" value="HD_5"/>
    <property type="match status" value="1"/>
</dbReference>
<feature type="domain" description="Response regulatory" evidence="3">
    <location>
        <begin position="14"/>
        <end position="131"/>
    </location>
</feature>
<dbReference type="InterPro" id="IPR001789">
    <property type="entry name" value="Sig_transdc_resp-reg_receiver"/>
</dbReference>
<reference evidence="5 6" key="1">
    <citation type="submission" date="2019-07" db="EMBL/GenBank/DDBJ databases">
        <title>Genome sequencing of the stress-tolerant strain Azospirillum brasilense Az19.</title>
        <authorList>
            <person name="Maroniche G.A."/>
            <person name="Garcia J.E."/>
            <person name="Pagnussat L."/>
            <person name="Amenta M."/>
            <person name="Creus C.M."/>
        </authorList>
    </citation>
    <scope>NUCLEOTIDE SEQUENCE [LARGE SCALE GENOMIC DNA]</scope>
    <source>
        <strain evidence="5 6">Az19</strain>
    </source>
</reference>
<organism evidence="5 6">
    <name type="scientific">Azospirillum argentinense</name>
    <dbReference type="NCBI Taxonomy" id="2970906"/>
    <lineage>
        <taxon>Bacteria</taxon>
        <taxon>Pseudomonadati</taxon>
        <taxon>Pseudomonadota</taxon>
        <taxon>Alphaproteobacteria</taxon>
        <taxon>Rhodospirillales</taxon>
        <taxon>Azospirillaceae</taxon>
        <taxon>Azospirillum</taxon>
    </lineage>
</organism>
<dbReference type="SUPFAM" id="SSF109604">
    <property type="entry name" value="HD-domain/PDEase-like"/>
    <property type="match status" value="1"/>
</dbReference>
<proteinExistence type="predicted"/>
<accession>A0A5B0KZ69</accession>
<dbReference type="PROSITE" id="PS50110">
    <property type="entry name" value="RESPONSE_REGULATORY"/>
    <property type="match status" value="1"/>
</dbReference>
<dbReference type="PANTHER" id="PTHR45228:SF1">
    <property type="entry name" value="CYCLIC DI-GMP PHOSPHODIESTERASE TM_0186"/>
    <property type="match status" value="1"/>
</dbReference>
<dbReference type="Proteomes" id="UP000325333">
    <property type="component" value="Unassembled WGS sequence"/>
</dbReference>
<evidence type="ECO:0000256" key="1">
    <source>
        <dbReference type="ARBA" id="ARBA00022801"/>
    </source>
</evidence>
<dbReference type="SMART" id="SM00448">
    <property type="entry name" value="REC"/>
    <property type="match status" value="1"/>
</dbReference>
<dbReference type="Gene3D" id="3.40.50.2300">
    <property type="match status" value="1"/>
</dbReference>
<feature type="modified residue" description="4-aspartylphosphate" evidence="2">
    <location>
        <position position="64"/>
    </location>
</feature>
<dbReference type="PROSITE" id="PS51832">
    <property type="entry name" value="HD_GYP"/>
    <property type="match status" value="1"/>
</dbReference>
<dbReference type="SUPFAM" id="SSF52172">
    <property type="entry name" value="CheY-like"/>
    <property type="match status" value="1"/>
</dbReference>
<feature type="domain" description="HD-GYP" evidence="4">
    <location>
        <begin position="158"/>
        <end position="355"/>
    </location>
</feature>
<dbReference type="AlphaFoldDB" id="A0A5B0KZ69"/>
<dbReference type="InterPro" id="IPR037522">
    <property type="entry name" value="HD_GYP_dom"/>
</dbReference>
<protein>
    <recommendedName>
        <fullName evidence="7">Two-component system response regulator</fullName>
    </recommendedName>
</protein>
<evidence type="ECO:0008006" key="7">
    <source>
        <dbReference type="Google" id="ProtNLM"/>
    </source>
</evidence>
<gene>
    <name evidence="5" type="ORF">FH063_001483</name>
</gene>
<keyword evidence="1" id="KW-0378">Hydrolase</keyword>